<dbReference type="EMBL" id="JALGAR010000009">
    <property type="protein sequence ID" value="MCI4660017.1"/>
    <property type="molecule type" value="Genomic_DNA"/>
</dbReference>
<dbReference type="RefSeq" id="WP_243013450.1">
    <property type="nucleotide sequence ID" value="NZ_JALGAR010000009.1"/>
</dbReference>
<dbReference type="Gene3D" id="3.40.30.10">
    <property type="entry name" value="Glutaredoxin"/>
    <property type="match status" value="1"/>
</dbReference>
<organism evidence="1 2">
    <name type="scientific">Cryobacterium zhongshanensis</name>
    <dbReference type="NCBI Taxonomy" id="2928153"/>
    <lineage>
        <taxon>Bacteria</taxon>
        <taxon>Bacillati</taxon>
        <taxon>Actinomycetota</taxon>
        <taxon>Actinomycetes</taxon>
        <taxon>Micrococcales</taxon>
        <taxon>Microbacteriaceae</taxon>
        <taxon>Cryobacterium</taxon>
    </lineage>
</organism>
<comment type="caution">
    <text evidence="1">The sequence shown here is derived from an EMBL/GenBank/DDBJ whole genome shotgun (WGS) entry which is preliminary data.</text>
</comment>
<evidence type="ECO:0000313" key="1">
    <source>
        <dbReference type="EMBL" id="MCI4660017.1"/>
    </source>
</evidence>
<protein>
    <recommendedName>
        <fullName evidence="3">Thioredoxin family protein</fullName>
    </recommendedName>
</protein>
<dbReference type="SUPFAM" id="SSF52833">
    <property type="entry name" value="Thioredoxin-like"/>
    <property type="match status" value="1"/>
</dbReference>
<accession>A0AA41QYR1</accession>
<dbReference type="Proteomes" id="UP001165341">
    <property type="component" value="Unassembled WGS sequence"/>
</dbReference>
<keyword evidence="2" id="KW-1185">Reference proteome</keyword>
<reference evidence="1" key="1">
    <citation type="submission" date="2022-03" db="EMBL/GenBank/DDBJ databases">
        <title>Cryobacterium sp. nov. strain ZS14-85, isolated from Antarctic soil.</title>
        <authorList>
            <person name="Li J."/>
            <person name="Niu G."/>
        </authorList>
    </citation>
    <scope>NUCLEOTIDE SEQUENCE</scope>
    <source>
        <strain evidence="1">ZS14-85</strain>
    </source>
</reference>
<name>A0AA41QYR1_9MICO</name>
<evidence type="ECO:0000313" key="2">
    <source>
        <dbReference type="Proteomes" id="UP001165341"/>
    </source>
</evidence>
<gene>
    <name evidence="1" type="ORF">MQH31_19585</name>
</gene>
<evidence type="ECO:0008006" key="3">
    <source>
        <dbReference type="Google" id="ProtNLM"/>
    </source>
</evidence>
<dbReference type="InterPro" id="IPR036249">
    <property type="entry name" value="Thioredoxin-like_sf"/>
</dbReference>
<proteinExistence type="predicted"/>
<dbReference type="AlphaFoldDB" id="A0AA41QYR1"/>
<sequence>MIALTLLTQSACPSCIAGKRVLAELSAEFPLQIDEVDVNSDAGRAIAREQRLAFTPGLVANGRLIAHGRLSTRALRRKFTTMLQTPDSTQSTRPEGS</sequence>